<name>A0A8E2FCC2_9PEZI</name>
<dbReference type="EMBL" id="KV748580">
    <property type="protein sequence ID" value="OCL14409.1"/>
    <property type="molecule type" value="Genomic_DNA"/>
</dbReference>
<dbReference type="Gene3D" id="2.40.128.680">
    <property type="match status" value="1"/>
</dbReference>
<feature type="region of interest" description="Disordered" evidence="1">
    <location>
        <begin position="73"/>
        <end position="104"/>
    </location>
</feature>
<organism evidence="2 3">
    <name type="scientific">Glonium stellatum</name>
    <dbReference type="NCBI Taxonomy" id="574774"/>
    <lineage>
        <taxon>Eukaryota</taxon>
        <taxon>Fungi</taxon>
        <taxon>Dikarya</taxon>
        <taxon>Ascomycota</taxon>
        <taxon>Pezizomycotina</taxon>
        <taxon>Dothideomycetes</taxon>
        <taxon>Pleosporomycetidae</taxon>
        <taxon>Gloniales</taxon>
        <taxon>Gloniaceae</taxon>
        <taxon>Glonium</taxon>
    </lineage>
</organism>
<dbReference type="GO" id="GO:0032299">
    <property type="term" value="C:ribonuclease H2 complex"/>
    <property type="evidence" value="ECO:0007669"/>
    <property type="project" value="InterPro"/>
</dbReference>
<feature type="compositionally biased region" description="Acidic residues" evidence="1">
    <location>
        <begin position="91"/>
        <end position="101"/>
    </location>
</feature>
<dbReference type="PANTHER" id="PTHR47204:SF1">
    <property type="entry name" value="RIBONUCLEASE H2 SUBUNIT C"/>
    <property type="match status" value="1"/>
</dbReference>
<evidence type="ECO:0000256" key="1">
    <source>
        <dbReference type="SAM" id="MobiDB-lite"/>
    </source>
</evidence>
<dbReference type="OrthoDB" id="6222486at2759"/>
<keyword evidence="3" id="KW-1185">Reference proteome</keyword>
<dbReference type="AlphaFoldDB" id="A0A8E2FCC2"/>
<dbReference type="Pfam" id="PF08615">
    <property type="entry name" value="RNase_H2_suC"/>
    <property type="match status" value="1"/>
</dbReference>
<gene>
    <name evidence="2" type="ORF">AOQ84DRAFT_358939</name>
</gene>
<proteinExistence type="predicted"/>
<dbReference type="InterPro" id="IPR013924">
    <property type="entry name" value="RNase_H2_suC"/>
</dbReference>
<sequence>MLAIQQSDSKSAKCALNLIPCHLNHDGPVNATERYWNPEPDTDGTHTAYFRGRKLKGKNVKIPDGYRGAVLNITDKAAPQPSSQEKNSPNDNEEGEEDDEKPVEVKLAEELGSFDEIMVWSHESMPSDTDDPYLKGVQEWMSFAKAMHCSDEENPNTSSKIT</sequence>
<accession>A0A8E2FCC2</accession>
<dbReference type="PANTHER" id="PTHR47204">
    <property type="entry name" value="OS02G0168900 PROTEIN"/>
    <property type="match status" value="1"/>
</dbReference>
<protein>
    <submittedName>
        <fullName evidence="2">Ribonuclease H1 small subunit</fullName>
    </submittedName>
</protein>
<evidence type="ECO:0000313" key="2">
    <source>
        <dbReference type="EMBL" id="OCL14409.1"/>
    </source>
</evidence>
<dbReference type="CDD" id="cd09271">
    <property type="entry name" value="RNase_H2-C"/>
    <property type="match status" value="1"/>
</dbReference>
<reference evidence="2 3" key="1">
    <citation type="journal article" date="2016" name="Nat. Commun.">
        <title>Ectomycorrhizal ecology is imprinted in the genome of the dominant symbiotic fungus Cenococcum geophilum.</title>
        <authorList>
            <consortium name="DOE Joint Genome Institute"/>
            <person name="Peter M."/>
            <person name="Kohler A."/>
            <person name="Ohm R.A."/>
            <person name="Kuo A."/>
            <person name="Krutzmann J."/>
            <person name="Morin E."/>
            <person name="Arend M."/>
            <person name="Barry K.W."/>
            <person name="Binder M."/>
            <person name="Choi C."/>
            <person name="Clum A."/>
            <person name="Copeland A."/>
            <person name="Grisel N."/>
            <person name="Haridas S."/>
            <person name="Kipfer T."/>
            <person name="LaButti K."/>
            <person name="Lindquist E."/>
            <person name="Lipzen A."/>
            <person name="Maire R."/>
            <person name="Meier B."/>
            <person name="Mihaltcheva S."/>
            <person name="Molinier V."/>
            <person name="Murat C."/>
            <person name="Poggeler S."/>
            <person name="Quandt C.A."/>
            <person name="Sperisen C."/>
            <person name="Tritt A."/>
            <person name="Tisserant E."/>
            <person name="Crous P.W."/>
            <person name="Henrissat B."/>
            <person name="Nehls U."/>
            <person name="Egli S."/>
            <person name="Spatafora J.W."/>
            <person name="Grigoriev I.V."/>
            <person name="Martin F.M."/>
        </authorList>
    </citation>
    <scope>NUCLEOTIDE SEQUENCE [LARGE SCALE GENOMIC DNA]</scope>
    <source>
        <strain evidence="2 3">CBS 207.34</strain>
    </source>
</reference>
<dbReference type="Proteomes" id="UP000250140">
    <property type="component" value="Unassembled WGS sequence"/>
</dbReference>
<dbReference type="GO" id="GO:0006401">
    <property type="term" value="P:RNA catabolic process"/>
    <property type="evidence" value="ECO:0007669"/>
    <property type="project" value="InterPro"/>
</dbReference>
<evidence type="ECO:0000313" key="3">
    <source>
        <dbReference type="Proteomes" id="UP000250140"/>
    </source>
</evidence>